<gene>
    <name evidence="9" type="ORF">IAA55_08095</name>
</gene>
<comment type="caution">
    <text evidence="9">The sequence shown here is derived from an EMBL/GenBank/DDBJ whole genome shotgun (WGS) entry which is preliminary data.</text>
</comment>
<keyword evidence="3" id="KW-1003">Cell membrane</keyword>
<keyword evidence="2 7" id="KW-0813">Transport</keyword>
<protein>
    <submittedName>
        <fullName evidence="9">ABC transporter permease</fullName>
    </submittedName>
</protein>
<evidence type="ECO:0000256" key="5">
    <source>
        <dbReference type="ARBA" id="ARBA00022989"/>
    </source>
</evidence>
<feature type="transmembrane region" description="Helical" evidence="7">
    <location>
        <begin position="278"/>
        <end position="300"/>
    </location>
</feature>
<dbReference type="PANTHER" id="PTHR43163:SF6">
    <property type="entry name" value="DIPEPTIDE TRANSPORT SYSTEM PERMEASE PROTEIN DPPB-RELATED"/>
    <property type="match status" value="1"/>
</dbReference>
<feature type="domain" description="ABC transmembrane type-1" evidence="8">
    <location>
        <begin position="98"/>
        <end position="300"/>
    </location>
</feature>
<dbReference type="GO" id="GO:0005886">
    <property type="term" value="C:plasma membrane"/>
    <property type="evidence" value="ECO:0007669"/>
    <property type="project" value="UniProtKB-SubCell"/>
</dbReference>
<reference evidence="9" key="1">
    <citation type="submission" date="2020-10" db="EMBL/GenBank/DDBJ databases">
        <authorList>
            <person name="Gilroy R."/>
        </authorList>
    </citation>
    <scope>NUCLEOTIDE SEQUENCE</scope>
    <source>
        <strain evidence="9">ChiSjej5B23-6657</strain>
    </source>
</reference>
<dbReference type="InterPro" id="IPR000515">
    <property type="entry name" value="MetI-like"/>
</dbReference>
<sequence>MRRYVIRRLLLLIPILLGVTFLSFALMRVAGSDAVMQRAEVSGIALSPEVMDAQRAALGLDKPFLEQYVSWLGDFLRGDLGVSYISGEDVFSTFLSKLPATLLLTGASILLTVVISIPLGILSAVKQNTFTDRLIRLCSFVGNSLPNFFVALLLMYLFSICIPVFPVISRGVNIQSVALPALTLAIAMSAKYLRQVRAAVLDELGKDYVIGAKARGIPFSVTLAGSVLRSCFSTILTLLALSIGNLLGGTAIVESIFLWDGVGKLAVDAINMRDYPMIQAYVVWMAIIYVLVNLITDLLYRALDPRIRLGEETS</sequence>
<evidence type="ECO:0000256" key="1">
    <source>
        <dbReference type="ARBA" id="ARBA00004651"/>
    </source>
</evidence>
<dbReference type="InterPro" id="IPR045621">
    <property type="entry name" value="BPD_transp_1_N"/>
</dbReference>
<evidence type="ECO:0000313" key="10">
    <source>
        <dbReference type="Proteomes" id="UP000823912"/>
    </source>
</evidence>
<dbReference type="CDD" id="cd06261">
    <property type="entry name" value="TM_PBP2"/>
    <property type="match status" value="1"/>
</dbReference>
<evidence type="ECO:0000256" key="4">
    <source>
        <dbReference type="ARBA" id="ARBA00022692"/>
    </source>
</evidence>
<dbReference type="Pfam" id="PF00528">
    <property type="entry name" value="BPD_transp_1"/>
    <property type="match status" value="1"/>
</dbReference>
<evidence type="ECO:0000256" key="3">
    <source>
        <dbReference type="ARBA" id="ARBA00022475"/>
    </source>
</evidence>
<feature type="transmembrane region" description="Helical" evidence="7">
    <location>
        <begin position="145"/>
        <end position="168"/>
    </location>
</feature>
<organism evidence="9 10">
    <name type="scientific">Candidatus Pullilachnospira gallistercoris</name>
    <dbReference type="NCBI Taxonomy" id="2840911"/>
    <lineage>
        <taxon>Bacteria</taxon>
        <taxon>Bacillati</taxon>
        <taxon>Bacillota</taxon>
        <taxon>Clostridia</taxon>
        <taxon>Lachnospirales</taxon>
        <taxon>Lachnospiraceae</taxon>
        <taxon>Lachnospiraceae incertae sedis</taxon>
        <taxon>Candidatus Pullilachnospira</taxon>
    </lineage>
</organism>
<evidence type="ECO:0000256" key="7">
    <source>
        <dbReference type="RuleBase" id="RU363032"/>
    </source>
</evidence>
<comment type="similarity">
    <text evidence="7">Belongs to the binding-protein-dependent transport system permease family.</text>
</comment>
<dbReference type="Proteomes" id="UP000823912">
    <property type="component" value="Unassembled WGS sequence"/>
</dbReference>
<feature type="transmembrane region" description="Helical" evidence="7">
    <location>
        <begin position="174"/>
        <end position="193"/>
    </location>
</feature>
<dbReference type="SUPFAM" id="SSF161098">
    <property type="entry name" value="MetI-like"/>
    <property type="match status" value="1"/>
</dbReference>
<evidence type="ECO:0000256" key="2">
    <source>
        <dbReference type="ARBA" id="ARBA00022448"/>
    </source>
</evidence>
<dbReference type="EMBL" id="DVHM01000133">
    <property type="protein sequence ID" value="HIR71228.1"/>
    <property type="molecule type" value="Genomic_DNA"/>
</dbReference>
<evidence type="ECO:0000256" key="6">
    <source>
        <dbReference type="ARBA" id="ARBA00023136"/>
    </source>
</evidence>
<comment type="subcellular location">
    <subcellularLocation>
        <location evidence="1 7">Cell membrane</location>
        <topology evidence="1 7">Multi-pass membrane protein</topology>
    </subcellularLocation>
</comment>
<name>A0A9D1EAI8_9FIRM</name>
<proteinExistence type="inferred from homology"/>
<dbReference type="PROSITE" id="PS50928">
    <property type="entry name" value="ABC_TM1"/>
    <property type="match status" value="1"/>
</dbReference>
<dbReference type="Pfam" id="PF19300">
    <property type="entry name" value="BPD_transp_1_N"/>
    <property type="match status" value="1"/>
</dbReference>
<dbReference type="AlphaFoldDB" id="A0A9D1EAI8"/>
<feature type="transmembrane region" description="Helical" evidence="7">
    <location>
        <begin position="235"/>
        <end position="258"/>
    </location>
</feature>
<keyword evidence="5 7" id="KW-1133">Transmembrane helix</keyword>
<keyword evidence="6 7" id="KW-0472">Membrane</keyword>
<dbReference type="PANTHER" id="PTHR43163">
    <property type="entry name" value="DIPEPTIDE TRANSPORT SYSTEM PERMEASE PROTEIN DPPB-RELATED"/>
    <property type="match status" value="1"/>
</dbReference>
<evidence type="ECO:0000313" key="9">
    <source>
        <dbReference type="EMBL" id="HIR71228.1"/>
    </source>
</evidence>
<accession>A0A9D1EAI8</accession>
<dbReference type="InterPro" id="IPR035906">
    <property type="entry name" value="MetI-like_sf"/>
</dbReference>
<keyword evidence="4 7" id="KW-0812">Transmembrane</keyword>
<feature type="transmembrane region" description="Helical" evidence="7">
    <location>
        <begin position="102"/>
        <end position="125"/>
    </location>
</feature>
<evidence type="ECO:0000259" key="8">
    <source>
        <dbReference type="PROSITE" id="PS50928"/>
    </source>
</evidence>
<dbReference type="GO" id="GO:0055085">
    <property type="term" value="P:transmembrane transport"/>
    <property type="evidence" value="ECO:0007669"/>
    <property type="project" value="InterPro"/>
</dbReference>
<reference evidence="9" key="2">
    <citation type="journal article" date="2021" name="PeerJ">
        <title>Extensive microbial diversity within the chicken gut microbiome revealed by metagenomics and culture.</title>
        <authorList>
            <person name="Gilroy R."/>
            <person name="Ravi A."/>
            <person name="Getino M."/>
            <person name="Pursley I."/>
            <person name="Horton D.L."/>
            <person name="Alikhan N.F."/>
            <person name="Baker D."/>
            <person name="Gharbi K."/>
            <person name="Hall N."/>
            <person name="Watson M."/>
            <person name="Adriaenssens E.M."/>
            <person name="Foster-Nyarko E."/>
            <person name="Jarju S."/>
            <person name="Secka A."/>
            <person name="Antonio M."/>
            <person name="Oren A."/>
            <person name="Chaudhuri R.R."/>
            <person name="La Ragione R."/>
            <person name="Hildebrand F."/>
            <person name="Pallen M.J."/>
        </authorList>
    </citation>
    <scope>NUCLEOTIDE SEQUENCE</scope>
    <source>
        <strain evidence="9">ChiSjej5B23-6657</strain>
    </source>
</reference>
<dbReference type="Gene3D" id="1.10.3720.10">
    <property type="entry name" value="MetI-like"/>
    <property type="match status" value="1"/>
</dbReference>